<gene>
    <name evidence="1" type="ORF">A3C67_01775</name>
</gene>
<comment type="caution">
    <text evidence="1">The sequence shown here is derived from an EMBL/GenBank/DDBJ whole genome shotgun (WGS) entry which is preliminary data.</text>
</comment>
<evidence type="ECO:0000313" key="1">
    <source>
        <dbReference type="EMBL" id="OGI76525.1"/>
    </source>
</evidence>
<evidence type="ECO:0000313" key="2">
    <source>
        <dbReference type="Proteomes" id="UP000179275"/>
    </source>
</evidence>
<sequence>MQDQPLYFHKSFDSLLDTFRAVITGMTWLKISIKDAQSFYEKHQEIIGLACSVTHKKIKVGKDILSLIEKEELEQPVLYNQTLINFYRVFTIAIKDIIWEEANFSQLFEKSELQFLKHLRNASAHNNQFYWGIGQQRMNTLGKLPVIWRGKEINEKLKNTSLYMNFLQPGDLFYLLADISKLVNSNHG</sequence>
<reference evidence="1 2" key="1">
    <citation type="journal article" date="2016" name="Nat. Commun.">
        <title>Thousands of microbial genomes shed light on interconnected biogeochemical processes in an aquifer system.</title>
        <authorList>
            <person name="Anantharaman K."/>
            <person name="Brown C.T."/>
            <person name="Hug L.A."/>
            <person name="Sharon I."/>
            <person name="Castelle C.J."/>
            <person name="Probst A.J."/>
            <person name="Thomas B.C."/>
            <person name="Singh A."/>
            <person name="Wilkins M.J."/>
            <person name="Karaoz U."/>
            <person name="Brodie E.L."/>
            <person name="Williams K.H."/>
            <person name="Hubbard S.S."/>
            <person name="Banfield J.F."/>
        </authorList>
    </citation>
    <scope>NUCLEOTIDE SEQUENCE [LARGE SCALE GENOMIC DNA]</scope>
</reference>
<dbReference type="AlphaFoldDB" id="A0A1F6W4C6"/>
<name>A0A1F6W4C6_9BACT</name>
<protein>
    <submittedName>
        <fullName evidence="1">Uncharacterized protein</fullName>
    </submittedName>
</protein>
<accession>A0A1F6W4C6</accession>
<dbReference type="STRING" id="1801756.A3C67_01775"/>
<proteinExistence type="predicted"/>
<dbReference type="Proteomes" id="UP000179275">
    <property type="component" value="Unassembled WGS sequence"/>
</dbReference>
<dbReference type="EMBL" id="MFUG01000001">
    <property type="protein sequence ID" value="OGI76525.1"/>
    <property type="molecule type" value="Genomic_DNA"/>
</dbReference>
<organism evidence="1 2">
    <name type="scientific">Candidatus Nomurabacteria bacterium RIFCSPHIGHO2_02_FULL_42_19</name>
    <dbReference type="NCBI Taxonomy" id="1801756"/>
    <lineage>
        <taxon>Bacteria</taxon>
        <taxon>Candidatus Nomuraibacteriota</taxon>
    </lineage>
</organism>